<dbReference type="EMBL" id="CP001743">
    <property type="protein sequence ID" value="ADD28777.1"/>
    <property type="molecule type" value="Genomic_DNA"/>
</dbReference>
<dbReference type="Proteomes" id="UP000006655">
    <property type="component" value="Chromosome"/>
</dbReference>
<dbReference type="OrthoDB" id="9815829at2"/>
<reference evidence="6 8" key="3">
    <citation type="submission" date="2013-04" db="EMBL/GenBank/DDBJ databases">
        <authorList>
            <person name="Chin J."/>
            <person name="Alexander D.H."/>
            <person name="Marks P."/>
            <person name="Korlach J."/>
            <person name="Clum A."/>
            <person name="Copeland A."/>
        </authorList>
    </citation>
    <scope>NUCLEOTIDE SEQUENCE [LARGE SCALE GENOMIC DNA]</scope>
    <source>
        <strain evidence="8">ATCC 35948 / DSM 1279 / VKM B-1258 / 21</strain>
        <strain evidence="6">DSM 1279</strain>
    </source>
</reference>
<evidence type="ECO:0000256" key="1">
    <source>
        <dbReference type="ARBA" id="ARBA00006739"/>
    </source>
</evidence>
<dbReference type="Pfam" id="PF00535">
    <property type="entry name" value="Glycos_transf_2"/>
    <property type="match status" value="1"/>
</dbReference>
<reference evidence="5 7" key="1">
    <citation type="journal article" date="2010" name="Stand. Genomic Sci.">
        <title>Complete genome sequence of Meiothermus ruber type strain (21).</title>
        <authorList>
            <person name="Tindall B.J."/>
            <person name="Sikorski J."/>
            <person name="Lucas S."/>
            <person name="Goltsman E."/>
            <person name="Copeland A."/>
            <person name="Glavina Del Rio T."/>
            <person name="Nolan M."/>
            <person name="Tice H."/>
            <person name="Cheng J.F."/>
            <person name="Han C."/>
            <person name="Pitluck S."/>
            <person name="Liolios K."/>
            <person name="Ivanova N."/>
            <person name="Mavromatis K."/>
            <person name="Ovchinnikova G."/>
            <person name="Pati A."/>
            <person name="Fahnrich R."/>
            <person name="Goodwin L."/>
            <person name="Chen A."/>
            <person name="Palaniappan K."/>
            <person name="Land M."/>
            <person name="Hauser L."/>
            <person name="Chang Y.J."/>
            <person name="Jeffries C.D."/>
            <person name="Rohde M."/>
            <person name="Goker M."/>
            <person name="Woyke T."/>
            <person name="Bristow J."/>
            <person name="Eisen J.A."/>
            <person name="Markowitz V."/>
            <person name="Hugenholtz P."/>
            <person name="Kyrpides N.C."/>
            <person name="Klenk H.P."/>
            <person name="Lapidus A."/>
        </authorList>
    </citation>
    <scope>NUCLEOTIDE SEQUENCE [LARGE SCALE GENOMIC DNA]</scope>
    <source>
        <strain evidence="7">ATCC 35948 / DSM 1279 / VKM B-1258 / 21</strain>
        <strain evidence="5">DSM 1279</strain>
    </source>
</reference>
<evidence type="ECO:0000259" key="4">
    <source>
        <dbReference type="Pfam" id="PF00535"/>
    </source>
</evidence>
<comment type="similarity">
    <text evidence="1">Belongs to the glycosyltransferase 2 family.</text>
</comment>
<evidence type="ECO:0000313" key="7">
    <source>
        <dbReference type="Proteomes" id="UP000006655"/>
    </source>
</evidence>
<gene>
    <name evidence="5" type="ordered locus">Mrub_2021</name>
    <name evidence="6" type="ORF">K649_12440</name>
</gene>
<dbReference type="PANTHER" id="PTHR43685">
    <property type="entry name" value="GLYCOSYLTRANSFERASE"/>
    <property type="match status" value="1"/>
</dbReference>
<keyword evidence="2" id="KW-0328">Glycosyltransferase</keyword>
<dbReference type="KEGG" id="mre:K649_12440"/>
<dbReference type="AlphaFoldDB" id="D3PTJ4"/>
<keyword evidence="3 6" id="KW-0808">Transferase</keyword>
<dbReference type="PATRIC" id="fig|504728.9.peg.2560"/>
<dbReference type="GO" id="GO:0016757">
    <property type="term" value="F:glycosyltransferase activity"/>
    <property type="evidence" value="ECO:0007669"/>
    <property type="project" value="UniProtKB-KW"/>
</dbReference>
<dbReference type="PANTHER" id="PTHR43685:SF5">
    <property type="entry name" value="GLYCOSYLTRANSFERASE EPSE-RELATED"/>
    <property type="match status" value="1"/>
</dbReference>
<dbReference type="SUPFAM" id="SSF53448">
    <property type="entry name" value="Nucleotide-diphospho-sugar transferases"/>
    <property type="match status" value="1"/>
</dbReference>
<accession>D3PTJ4</accession>
<dbReference type="Proteomes" id="UP000013026">
    <property type="component" value="Chromosome"/>
</dbReference>
<dbReference type="InterPro" id="IPR029044">
    <property type="entry name" value="Nucleotide-diphossugar_trans"/>
</dbReference>
<dbReference type="InterPro" id="IPR001173">
    <property type="entry name" value="Glyco_trans_2-like"/>
</dbReference>
<organism evidence="6 8">
    <name type="scientific">Meiothermus ruber (strain ATCC 35948 / DSM 1279 / VKM B-1258 / 21)</name>
    <name type="common">Thermus ruber</name>
    <dbReference type="NCBI Taxonomy" id="504728"/>
    <lineage>
        <taxon>Bacteria</taxon>
        <taxon>Thermotogati</taxon>
        <taxon>Deinococcota</taxon>
        <taxon>Deinococci</taxon>
        <taxon>Thermales</taxon>
        <taxon>Thermaceae</taxon>
        <taxon>Meiothermus</taxon>
    </lineage>
</organism>
<sequence>MCKVALLIPVYNNQTGLERSLSTLPTEVPLDVVVVDDGSEPPISQPKVPEPHRIFLLRLQQNQGIEHALNYGLKWILEGKYEYVARLDAGDIVLPGRFTKQLRFLESHPDYVLIGGQVRFVDISGREVFRERFPTEYKDIRRIMHARNCFIHPAVMWRTAVLREIGLYSDQYKAAEDFELFFRMARRYKVANLDEYVVQCEVNPTGISLSKRRRQVLSRLRVMLRYFDPWKKESWLGVLKNTLLLYIPVAWVLNLKTKLENKRGWL</sequence>
<evidence type="ECO:0000313" key="6">
    <source>
        <dbReference type="EMBL" id="AGK05774.1"/>
    </source>
</evidence>
<evidence type="ECO:0000313" key="8">
    <source>
        <dbReference type="Proteomes" id="UP000013026"/>
    </source>
</evidence>
<proteinExistence type="inferred from homology"/>
<dbReference type="InterPro" id="IPR050834">
    <property type="entry name" value="Glycosyltransf_2"/>
</dbReference>
<reference evidence="6" key="2">
    <citation type="submission" date="2013-04" db="EMBL/GenBank/DDBJ databases">
        <title>Non-Hybrid, Finished Microbial Genome Assemblies from Long-Read SMRT Sequencing Data.</title>
        <authorList>
            <person name="Klammer A."/>
            <person name="Drake J."/>
            <person name="Heiner C."/>
            <person name="Clum A."/>
            <person name="Copeland A."/>
            <person name="Huddleston J."/>
            <person name="Eichler E."/>
            <person name="Turner S.W."/>
        </authorList>
    </citation>
    <scope>NUCLEOTIDE SEQUENCE</scope>
    <source>
        <strain evidence="6">DSM 1279</strain>
    </source>
</reference>
<feature type="domain" description="Glycosyltransferase 2-like" evidence="4">
    <location>
        <begin position="7"/>
        <end position="161"/>
    </location>
</feature>
<dbReference type="STRING" id="504728.K649_12440"/>
<evidence type="ECO:0000313" key="5">
    <source>
        <dbReference type="EMBL" id="ADD28777.1"/>
    </source>
</evidence>
<keyword evidence="7" id="KW-1185">Reference proteome</keyword>
<protein>
    <submittedName>
        <fullName evidence="6">Family 2 glycosyl transferase</fullName>
    </submittedName>
    <submittedName>
        <fullName evidence="5">Glycosyl transferase family 2</fullName>
    </submittedName>
</protein>
<dbReference type="CAZy" id="GT2">
    <property type="family name" value="Glycosyltransferase Family 2"/>
</dbReference>
<name>D3PTJ4_MEIRD</name>
<dbReference type="eggNOG" id="COG1216">
    <property type="taxonomic scope" value="Bacteria"/>
</dbReference>
<evidence type="ECO:0000256" key="2">
    <source>
        <dbReference type="ARBA" id="ARBA00022676"/>
    </source>
</evidence>
<dbReference type="RefSeq" id="WP_013014275.1">
    <property type="nucleotide sequence ID" value="NC_013946.1"/>
</dbReference>
<evidence type="ECO:0000256" key="3">
    <source>
        <dbReference type="ARBA" id="ARBA00022679"/>
    </source>
</evidence>
<dbReference type="KEGG" id="mrb:Mrub_2021"/>
<dbReference type="EMBL" id="CP005385">
    <property type="protein sequence ID" value="AGK05774.1"/>
    <property type="molecule type" value="Genomic_DNA"/>
</dbReference>
<dbReference type="Gene3D" id="3.90.550.10">
    <property type="entry name" value="Spore Coat Polysaccharide Biosynthesis Protein SpsA, Chain A"/>
    <property type="match status" value="1"/>
</dbReference>